<evidence type="ECO:0000313" key="5">
    <source>
        <dbReference type="EMBL" id="GEM45869.1"/>
    </source>
</evidence>
<evidence type="ECO:0000256" key="2">
    <source>
        <dbReference type="ARBA" id="ARBA00023125"/>
    </source>
</evidence>
<evidence type="ECO:0000256" key="1">
    <source>
        <dbReference type="ARBA" id="ARBA00008857"/>
    </source>
</evidence>
<dbReference type="CDD" id="cd01189">
    <property type="entry name" value="INT_ICEBs1_C_like"/>
    <property type="match status" value="1"/>
</dbReference>
<dbReference type="Gene3D" id="1.10.150.130">
    <property type="match status" value="1"/>
</dbReference>
<sequence length="397" mass="44853">MPPKKKLKPRLHGEGEIRERADGRLEYRMYAPDPVTGQSKRISVYAKTEKELLEKIRKTQVKYAKGELITSGKLTLREWLESHAAAQSTGKREGTIKRYGEYIGYTKTVGHIPLGQLNTRQLDELYQALARAGYSRSVILHTRSFITSALNRAVKYQILATNPNLLTEVPNVKTEKVAQILTQDQITQLLTEAEASTRYYPVLYTIIALGLRFGEALGLQWQDLDLEAGTVSLSRAVTYMGGPRLTGLKTTTSQRTLYLHPDLITLLIEHQIVQKSELGKLWTPEMWVFASREGGMLSQNNIRREFKKILQRLGLPNFRIHDLRHSYVTWLISQGVDPKTVSTLVGHADTRLTLDIYTKAQEHLKKQAALQTPSLIKNGGLKIEKGSNRGHKKKTGS</sequence>
<dbReference type="PANTHER" id="PTHR30349:SF41">
    <property type="entry name" value="INTEGRASE_RECOMBINASE PROTEIN MJ0367-RELATED"/>
    <property type="match status" value="1"/>
</dbReference>
<dbReference type="InterPro" id="IPR011010">
    <property type="entry name" value="DNA_brk_join_enz"/>
</dbReference>
<feature type="domain" description="Tyr recombinase" evidence="4">
    <location>
        <begin position="176"/>
        <end position="369"/>
    </location>
</feature>
<dbReference type="InterPro" id="IPR050090">
    <property type="entry name" value="Tyrosine_recombinase_XerCD"/>
</dbReference>
<dbReference type="GO" id="GO:0015074">
    <property type="term" value="P:DNA integration"/>
    <property type="evidence" value="ECO:0007669"/>
    <property type="project" value="InterPro"/>
</dbReference>
<dbReference type="GO" id="GO:0003677">
    <property type="term" value="F:DNA binding"/>
    <property type="evidence" value="ECO:0007669"/>
    <property type="project" value="UniProtKB-KW"/>
</dbReference>
<dbReference type="OrthoDB" id="9785687at2"/>
<organism evidence="5 6">
    <name type="scientific">Deinococcus cellulosilyticus (strain DSM 18568 / NBRC 106333 / KACC 11606 / 5516J-15)</name>
    <dbReference type="NCBI Taxonomy" id="1223518"/>
    <lineage>
        <taxon>Bacteria</taxon>
        <taxon>Thermotogati</taxon>
        <taxon>Deinococcota</taxon>
        <taxon>Deinococci</taxon>
        <taxon>Deinococcales</taxon>
        <taxon>Deinococcaceae</taxon>
        <taxon>Deinococcus</taxon>
    </lineage>
</organism>
<keyword evidence="3" id="KW-0233">DNA recombination</keyword>
<dbReference type="Pfam" id="PF00589">
    <property type="entry name" value="Phage_integrase"/>
    <property type="match status" value="1"/>
</dbReference>
<comment type="caution">
    <text evidence="5">The sequence shown here is derived from an EMBL/GenBank/DDBJ whole genome shotgun (WGS) entry which is preliminary data.</text>
</comment>
<dbReference type="EMBL" id="BJXB01000005">
    <property type="protein sequence ID" value="GEM45869.1"/>
    <property type="molecule type" value="Genomic_DNA"/>
</dbReference>
<proteinExistence type="inferred from homology"/>
<dbReference type="RefSeq" id="WP_146883541.1">
    <property type="nucleotide sequence ID" value="NZ_BJXB01000005.1"/>
</dbReference>
<gene>
    <name evidence="5" type="ORF">DC3_15040</name>
</gene>
<keyword evidence="6" id="KW-1185">Reference proteome</keyword>
<protein>
    <submittedName>
        <fullName evidence="5">Site-specific integrase</fullName>
    </submittedName>
</protein>
<name>A0A511MZA4_DEIC1</name>
<dbReference type="InterPro" id="IPR013762">
    <property type="entry name" value="Integrase-like_cat_sf"/>
</dbReference>
<dbReference type="InterPro" id="IPR010998">
    <property type="entry name" value="Integrase_recombinase_N"/>
</dbReference>
<evidence type="ECO:0000256" key="3">
    <source>
        <dbReference type="ARBA" id="ARBA00023172"/>
    </source>
</evidence>
<dbReference type="InterPro" id="IPR002104">
    <property type="entry name" value="Integrase_catalytic"/>
</dbReference>
<accession>A0A511MZA4</accession>
<keyword evidence="2" id="KW-0238">DNA-binding</keyword>
<evidence type="ECO:0000313" key="6">
    <source>
        <dbReference type="Proteomes" id="UP000321306"/>
    </source>
</evidence>
<dbReference type="GO" id="GO:0006310">
    <property type="term" value="P:DNA recombination"/>
    <property type="evidence" value="ECO:0007669"/>
    <property type="project" value="UniProtKB-KW"/>
</dbReference>
<comment type="similarity">
    <text evidence="1">Belongs to the 'phage' integrase family.</text>
</comment>
<reference evidence="5 6" key="1">
    <citation type="submission" date="2019-07" db="EMBL/GenBank/DDBJ databases">
        <title>Whole genome shotgun sequence of Deinococcus cellulosilyticus NBRC 106333.</title>
        <authorList>
            <person name="Hosoyama A."/>
            <person name="Uohara A."/>
            <person name="Ohji S."/>
            <person name="Ichikawa N."/>
        </authorList>
    </citation>
    <scope>NUCLEOTIDE SEQUENCE [LARGE SCALE GENOMIC DNA]</scope>
    <source>
        <strain evidence="5 6">NBRC 106333</strain>
    </source>
</reference>
<dbReference type="SUPFAM" id="SSF56349">
    <property type="entry name" value="DNA breaking-rejoining enzymes"/>
    <property type="match status" value="1"/>
</dbReference>
<dbReference type="Gene3D" id="1.10.443.10">
    <property type="entry name" value="Intergrase catalytic core"/>
    <property type="match status" value="1"/>
</dbReference>
<dbReference type="AlphaFoldDB" id="A0A511MZA4"/>
<dbReference type="Proteomes" id="UP000321306">
    <property type="component" value="Unassembled WGS sequence"/>
</dbReference>
<dbReference type="PROSITE" id="PS51898">
    <property type="entry name" value="TYR_RECOMBINASE"/>
    <property type="match status" value="1"/>
</dbReference>
<dbReference type="PANTHER" id="PTHR30349">
    <property type="entry name" value="PHAGE INTEGRASE-RELATED"/>
    <property type="match status" value="1"/>
</dbReference>
<evidence type="ECO:0000259" key="4">
    <source>
        <dbReference type="PROSITE" id="PS51898"/>
    </source>
</evidence>